<dbReference type="AlphaFoldDB" id="A0A834BSQ1"/>
<comment type="caution">
    <text evidence="10">The sequence shown here is derived from an EMBL/GenBank/DDBJ whole genome shotgun (WGS) entry which is preliminary data.</text>
</comment>
<evidence type="ECO:0000313" key="10">
    <source>
        <dbReference type="EMBL" id="KAF6715533.1"/>
    </source>
</evidence>
<evidence type="ECO:0000256" key="3">
    <source>
        <dbReference type="ARBA" id="ARBA00018367"/>
    </source>
</evidence>
<feature type="chain" id="PRO_5032807247" description="Somatotropin" evidence="9">
    <location>
        <begin position="24"/>
        <end position="401"/>
    </location>
</feature>
<dbReference type="GO" id="GO:0060396">
    <property type="term" value="P:growth hormone receptor signaling pathway"/>
    <property type="evidence" value="ECO:0007669"/>
    <property type="project" value="TreeGrafter"/>
</dbReference>
<dbReference type="GO" id="GO:0070186">
    <property type="term" value="F:growth hormone activity"/>
    <property type="evidence" value="ECO:0007669"/>
    <property type="project" value="TreeGrafter"/>
</dbReference>
<dbReference type="GO" id="GO:0046427">
    <property type="term" value="P:positive regulation of receptor signaling pathway via JAK-STAT"/>
    <property type="evidence" value="ECO:0007669"/>
    <property type="project" value="TreeGrafter"/>
</dbReference>
<organism evidence="10 11">
    <name type="scientific">Oryzias melastigma</name>
    <name type="common">Marine medaka</name>
    <dbReference type="NCBI Taxonomy" id="30732"/>
    <lineage>
        <taxon>Eukaryota</taxon>
        <taxon>Metazoa</taxon>
        <taxon>Chordata</taxon>
        <taxon>Craniata</taxon>
        <taxon>Vertebrata</taxon>
        <taxon>Euteleostomi</taxon>
        <taxon>Actinopterygii</taxon>
        <taxon>Neopterygii</taxon>
        <taxon>Teleostei</taxon>
        <taxon>Neoteleostei</taxon>
        <taxon>Acanthomorphata</taxon>
        <taxon>Ovalentaria</taxon>
        <taxon>Atherinomorphae</taxon>
        <taxon>Beloniformes</taxon>
        <taxon>Adrianichthyidae</taxon>
        <taxon>Oryziinae</taxon>
        <taxon>Oryzias</taxon>
    </lineage>
</organism>
<evidence type="ECO:0000256" key="4">
    <source>
        <dbReference type="ARBA" id="ARBA00022525"/>
    </source>
</evidence>
<keyword evidence="4" id="KW-0964">Secreted</keyword>
<keyword evidence="9" id="KW-0732">Signal</keyword>
<keyword evidence="5 8" id="KW-0372">Hormone</keyword>
<dbReference type="EMBL" id="WKFB01001067">
    <property type="protein sequence ID" value="KAF6715533.1"/>
    <property type="molecule type" value="Genomic_DNA"/>
</dbReference>
<dbReference type="Gene3D" id="1.20.1250.10">
    <property type="match status" value="1"/>
</dbReference>
<gene>
    <name evidence="10" type="ORF">FQA47_018824</name>
</gene>
<dbReference type="GO" id="GO:0005131">
    <property type="term" value="F:growth hormone receptor binding"/>
    <property type="evidence" value="ECO:0007669"/>
    <property type="project" value="TreeGrafter"/>
</dbReference>
<accession>A0A834BSQ1</accession>
<reference evidence="10" key="1">
    <citation type="journal article" name="BMC Genomics">
        <title>Long-read sequencing and de novo genome assembly of marine medaka (Oryzias melastigma).</title>
        <authorList>
            <person name="Liang P."/>
            <person name="Saqib H.S.A."/>
            <person name="Ni X."/>
            <person name="Shen Y."/>
        </authorList>
    </citation>
    <scope>NUCLEOTIDE SEQUENCE</scope>
    <source>
        <strain evidence="10">Bigg-433</strain>
    </source>
</reference>
<dbReference type="GO" id="GO:0005615">
    <property type="term" value="C:extracellular space"/>
    <property type="evidence" value="ECO:0007669"/>
    <property type="project" value="TreeGrafter"/>
</dbReference>
<evidence type="ECO:0000256" key="8">
    <source>
        <dbReference type="RuleBase" id="RU003618"/>
    </source>
</evidence>
<dbReference type="PANTHER" id="PTHR11417">
    <property type="entry name" value="SOMATOTROPIN,PROLACTIN"/>
    <property type="match status" value="1"/>
</dbReference>
<dbReference type="InterPro" id="IPR009079">
    <property type="entry name" value="4_helix_cytokine-like_core"/>
</dbReference>
<protein>
    <recommendedName>
        <fullName evidence="3">Somatotropin</fullName>
    </recommendedName>
    <alternativeName>
        <fullName evidence="7">Growth hormone</fullName>
    </alternativeName>
</protein>
<proteinExistence type="inferred from homology"/>
<evidence type="ECO:0000256" key="2">
    <source>
        <dbReference type="ARBA" id="ARBA00008474"/>
    </source>
</evidence>
<dbReference type="GO" id="GO:0031667">
    <property type="term" value="P:response to nutrient levels"/>
    <property type="evidence" value="ECO:0007669"/>
    <property type="project" value="TreeGrafter"/>
</dbReference>
<dbReference type="Proteomes" id="UP000646548">
    <property type="component" value="Unassembled WGS sequence"/>
</dbReference>
<comment type="similarity">
    <text evidence="2 8">Belongs to the somatotropin/prolactin family.</text>
</comment>
<evidence type="ECO:0000256" key="6">
    <source>
        <dbReference type="ARBA" id="ARBA00023157"/>
    </source>
</evidence>
<evidence type="ECO:0000256" key="7">
    <source>
        <dbReference type="ARBA" id="ARBA00032367"/>
    </source>
</evidence>
<sequence>MDPGLAINRAILLLSAVCLSVCSQPITDSQRLFSIAVNRVQHIHLLAQRLFSDFESSLQTEEQRQLSKIFLQDHCNSDINISPLDKHGTQNSPVQKLLSICYVLVESWELPSRSLAGSSAPRNQISPKLGELKTGILLLIRANQNVAEIYEDTLSLPLGEYIDYYRGLGADGSLRRTYELLACFKKDMHKASCSVFSGKARKVTVGRSNVRPQRVLSEVESKKAAKTDEVRSREQRFAVGKRDDGAAGTCPGLEVLPERDLRAVRAERRFCSAVSERHFAVAAGSLDPRRAVDAGPRLSFRRKRAGTFSLRTAKKGAEEKVVGPSCWSGSGPNSVRVYTEMVFRFLQQFSLEQTSAKASRLAAKQAALDSRDGVLELRTGRNSSPCKLRSRTQFLLTEPAI</sequence>
<dbReference type="Pfam" id="PF00103">
    <property type="entry name" value="Hormone_1"/>
    <property type="match status" value="1"/>
</dbReference>
<dbReference type="InterPro" id="IPR001400">
    <property type="entry name" value="Somatotropin/Prolactin"/>
</dbReference>
<dbReference type="PANTHER" id="PTHR11417:SF2">
    <property type="entry name" value="SOMATOTROPIN"/>
    <property type="match status" value="1"/>
</dbReference>
<evidence type="ECO:0000256" key="1">
    <source>
        <dbReference type="ARBA" id="ARBA00004613"/>
    </source>
</evidence>
<evidence type="ECO:0000313" key="11">
    <source>
        <dbReference type="Proteomes" id="UP000646548"/>
    </source>
</evidence>
<evidence type="ECO:0000256" key="9">
    <source>
        <dbReference type="SAM" id="SignalP"/>
    </source>
</evidence>
<dbReference type="FunFam" id="1.20.1250.10:FF:000009">
    <property type="entry name" value="Growth hormone"/>
    <property type="match status" value="1"/>
</dbReference>
<dbReference type="GO" id="GO:0045927">
    <property type="term" value="P:positive regulation of growth"/>
    <property type="evidence" value="ECO:0007669"/>
    <property type="project" value="TreeGrafter"/>
</dbReference>
<comment type="subcellular location">
    <subcellularLocation>
        <location evidence="1 8">Secreted</location>
    </subcellularLocation>
</comment>
<keyword evidence="6" id="KW-1015">Disulfide bond</keyword>
<dbReference type="PRINTS" id="PR00836">
    <property type="entry name" value="SOMATOTROPIN"/>
</dbReference>
<name>A0A834BSQ1_ORYME</name>
<evidence type="ECO:0000256" key="5">
    <source>
        <dbReference type="ARBA" id="ARBA00022702"/>
    </source>
</evidence>
<feature type="signal peptide" evidence="9">
    <location>
        <begin position="1"/>
        <end position="23"/>
    </location>
</feature>
<dbReference type="SUPFAM" id="SSF47266">
    <property type="entry name" value="4-helical cytokines"/>
    <property type="match status" value="1"/>
</dbReference>
<dbReference type="GO" id="GO:0048513">
    <property type="term" value="P:animal organ development"/>
    <property type="evidence" value="ECO:0007669"/>
    <property type="project" value="TreeGrafter"/>
</dbReference>